<proteinExistence type="predicted"/>
<feature type="compositionally biased region" description="Acidic residues" evidence="1">
    <location>
        <begin position="32"/>
        <end position="41"/>
    </location>
</feature>
<dbReference type="Proteomes" id="UP000257127">
    <property type="component" value="Unassembled WGS sequence"/>
</dbReference>
<evidence type="ECO:0000313" key="3">
    <source>
        <dbReference type="Proteomes" id="UP000257127"/>
    </source>
</evidence>
<reference evidence="2 3" key="1">
    <citation type="submission" date="2018-08" db="EMBL/GenBank/DDBJ databases">
        <title>The draft genome squence of Brumimicrobium sp. N62.</title>
        <authorList>
            <person name="Du Z.-J."/>
            <person name="Luo H.-R."/>
        </authorList>
    </citation>
    <scope>NUCLEOTIDE SEQUENCE [LARGE SCALE GENOMIC DNA]</scope>
    <source>
        <strain evidence="2 3">N62</strain>
    </source>
</reference>
<keyword evidence="3" id="KW-1185">Reference proteome</keyword>
<organism evidence="2 3">
    <name type="scientific">Brumimicrobium aurantiacum</name>
    <dbReference type="NCBI Taxonomy" id="1737063"/>
    <lineage>
        <taxon>Bacteria</taxon>
        <taxon>Pseudomonadati</taxon>
        <taxon>Bacteroidota</taxon>
        <taxon>Flavobacteriia</taxon>
        <taxon>Flavobacteriales</taxon>
        <taxon>Crocinitomicaceae</taxon>
        <taxon>Brumimicrobium</taxon>
    </lineage>
</organism>
<feature type="region of interest" description="Disordered" evidence="1">
    <location>
        <begin position="15"/>
        <end position="70"/>
    </location>
</feature>
<gene>
    <name evidence="2" type="ORF">DXU93_03310</name>
</gene>
<evidence type="ECO:0000313" key="2">
    <source>
        <dbReference type="EMBL" id="RFC54862.1"/>
    </source>
</evidence>
<dbReference type="AlphaFoldDB" id="A0A3E1EZ72"/>
<dbReference type="RefSeq" id="WP_116879841.1">
    <property type="nucleotide sequence ID" value="NZ_QURB01000002.1"/>
</dbReference>
<evidence type="ECO:0000256" key="1">
    <source>
        <dbReference type="SAM" id="MobiDB-lite"/>
    </source>
</evidence>
<protein>
    <submittedName>
        <fullName evidence="2">Uncharacterized protein</fullName>
    </submittedName>
</protein>
<sequence>MDNLLEKVVLTDVLSAPTKTRPENTDQKTNFDQEEQQELPNDDFTAPLNQVYEDDEFEEEEDDDEFDAEESAESAIDILDVIQQGIFMPVSFIKLQKRFGGKERLNKLKASFIKKTNGEEMTEEENAEAMQYEVFDSKLREIREEIPFSEIDVAALKPSTVKYCAKKGIDVHENLAIGAGLVKVLSGRLINIVMI</sequence>
<feature type="compositionally biased region" description="Acidic residues" evidence="1">
    <location>
        <begin position="52"/>
        <end position="70"/>
    </location>
</feature>
<comment type="caution">
    <text evidence="2">The sequence shown here is derived from an EMBL/GenBank/DDBJ whole genome shotgun (WGS) entry which is preliminary data.</text>
</comment>
<name>A0A3E1EZ72_9FLAO</name>
<feature type="compositionally biased region" description="Basic and acidic residues" evidence="1">
    <location>
        <begin position="20"/>
        <end position="31"/>
    </location>
</feature>
<dbReference type="EMBL" id="QURB01000002">
    <property type="protein sequence ID" value="RFC54862.1"/>
    <property type="molecule type" value="Genomic_DNA"/>
</dbReference>
<accession>A0A3E1EZ72</accession>